<dbReference type="RefSeq" id="XP_018657089.1">
    <property type="nucleotide sequence ID" value="XM_018809687.1"/>
</dbReference>
<dbReference type="AlphaFoldDB" id="A0A2P4Z8P3"/>
<evidence type="ECO:0000313" key="3">
    <source>
        <dbReference type="EMBL" id="PON20667.1"/>
    </source>
</evidence>
<proteinExistence type="predicted"/>
<keyword evidence="4" id="KW-1185">Reference proteome</keyword>
<evidence type="ECO:0000313" key="4">
    <source>
        <dbReference type="Proteomes" id="UP000054821"/>
    </source>
</evidence>
<comment type="caution">
    <text evidence="3">The sequence shown here is derived from an EMBL/GenBank/DDBJ whole genome shotgun (WGS) entry which is preliminary data.</text>
</comment>
<dbReference type="Gene3D" id="3.40.50.720">
    <property type="entry name" value="NAD(P)-binding Rossmann-like Domain"/>
    <property type="match status" value="1"/>
</dbReference>
<sequence length="171" mass="19476">MRMATFTTGPYIEMATALGTLVTLKIEHDKTGEHQVLWRLPLTNDGAIAHVSIDDCEQYVRWLFDNQERADGMDLAMTIEHVHYAELAAAFEHVTGHKAQFINISSEERWKDGPMSSRGENASGVQVNKGEPDSMTVRENFTGFWHLWRDSGYNKGLIKRDYKLLDAIHPK</sequence>
<gene>
    <name evidence="3" type="ORF">TGAM01_v210452</name>
</gene>
<dbReference type="InterPro" id="IPR036291">
    <property type="entry name" value="NAD(P)-bd_dom_sf"/>
</dbReference>
<evidence type="ECO:0000256" key="1">
    <source>
        <dbReference type="SAM" id="MobiDB-lite"/>
    </source>
</evidence>
<dbReference type="EMBL" id="JPDN02000063">
    <property type="protein sequence ID" value="PON20667.1"/>
    <property type="molecule type" value="Genomic_DNA"/>
</dbReference>
<feature type="region of interest" description="Disordered" evidence="1">
    <location>
        <begin position="110"/>
        <end position="132"/>
    </location>
</feature>
<accession>A0A2P4Z8P3</accession>
<dbReference type="Pfam" id="PF05368">
    <property type="entry name" value="NmrA"/>
    <property type="match status" value="1"/>
</dbReference>
<dbReference type="GeneID" id="29989770"/>
<protein>
    <recommendedName>
        <fullName evidence="2">NmrA-like domain-containing protein</fullName>
    </recommendedName>
</protein>
<dbReference type="SUPFAM" id="SSF51735">
    <property type="entry name" value="NAD(P)-binding Rossmann-fold domains"/>
    <property type="match status" value="1"/>
</dbReference>
<reference evidence="3 4" key="1">
    <citation type="journal article" date="2016" name="Genome Announc.">
        <title>Draft Whole-Genome Sequence of Trichoderma gamsii T6085, a Promising Biocontrol Agent of Fusarium Head Blight on Wheat.</title>
        <authorList>
            <person name="Baroncelli R."/>
            <person name="Zapparata A."/>
            <person name="Piaggeschi G."/>
            <person name="Sarrocco S."/>
            <person name="Vannacci G."/>
        </authorList>
    </citation>
    <scope>NUCLEOTIDE SEQUENCE [LARGE SCALE GENOMIC DNA]</scope>
    <source>
        <strain evidence="3 4">T6085</strain>
    </source>
</reference>
<feature type="domain" description="NmrA-like" evidence="2">
    <location>
        <begin position="21"/>
        <end position="118"/>
    </location>
</feature>
<organism evidence="3 4">
    <name type="scientific">Trichoderma gamsii</name>
    <dbReference type="NCBI Taxonomy" id="398673"/>
    <lineage>
        <taxon>Eukaryota</taxon>
        <taxon>Fungi</taxon>
        <taxon>Dikarya</taxon>
        <taxon>Ascomycota</taxon>
        <taxon>Pezizomycotina</taxon>
        <taxon>Sordariomycetes</taxon>
        <taxon>Hypocreomycetidae</taxon>
        <taxon>Hypocreales</taxon>
        <taxon>Hypocreaceae</taxon>
        <taxon>Trichoderma</taxon>
    </lineage>
</organism>
<dbReference type="Proteomes" id="UP000054821">
    <property type="component" value="Unassembled WGS sequence"/>
</dbReference>
<dbReference type="STRING" id="398673.A0A2P4Z8P3"/>
<name>A0A2P4Z8P3_9HYPO</name>
<dbReference type="InterPro" id="IPR008030">
    <property type="entry name" value="NmrA-like"/>
</dbReference>
<evidence type="ECO:0000259" key="2">
    <source>
        <dbReference type="Pfam" id="PF05368"/>
    </source>
</evidence>